<evidence type="ECO:0000256" key="2">
    <source>
        <dbReference type="SAM" id="Phobius"/>
    </source>
</evidence>
<evidence type="ECO:0000313" key="4">
    <source>
        <dbReference type="Proteomes" id="UP001604277"/>
    </source>
</evidence>
<protein>
    <submittedName>
        <fullName evidence="3">Uncharacterized protein</fullName>
    </submittedName>
</protein>
<dbReference type="EMBL" id="JBFOLJ010000015">
    <property type="protein sequence ID" value="KAL2473977.1"/>
    <property type="molecule type" value="Genomic_DNA"/>
</dbReference>
<name>A0ABD1QDY7_9LAMI</name>
<proteinExistence type="predicted"/>
<sequence>MKKVNIGTVMNRGFKKFMDILMRHIIMRLLKSTWGLLDIVVAFLFTPIYTFWDLFPLYISCFLFRFLRLWTFGVIPGKTGGPIQRWFPFICCEPFVIKHLLYQTVSFSPPPSDFDIVDWLQNIGKHSNNTSLPVVRETPNISSITSAGIAISTNNGEGSDNNVDVVVDHVPNSSSSRGDDVKSLSEKNKSNDMDIILKRQEFGMSNDQDNRS</sequence>
<dbReference type="AlphaFoldDB" id="A0ABD1QDY7"/>
<feature type="transmembrane region" description="Helical" evidence="2">
    <location>
        <begin position="25"/>
        <end position="49"/>
    </location>
</feature>
<keyword evidence="2" id="KW-1133">Transmembrane helix</keyword>
<keyword evidence="2" id="KW-0472">Membrane</keyword>
<feature type="compositionally biased region" description="Basic and acidic residues" evidence="1">
    <location>
        <begin position="177"/>
        <end position="201"/>
    </location>
</feature>
<accession>A0ABD1QDY7</accession>
<gene>
    <name evidence="3" type="ORF">Fot_49713</name>
</gene>
<feature type="compositionally biased region" description="Low complexity" evidence="1">
    <location>
        <begin position="160"/>
        <end position="176"/>
    </location>
</feature>
<evidence type="ECO:0000313" key="3">
    <source>
        <dbReference type="EMBL" id="KAL2473977.1"/>
    </source>
</evidence>
<dbReference type="Proteomes" id="UP001604277">
    <property type="component" value="Unassembled WGS sequence"/>
</dbReference>
<feature type="compositionally biased region" description="Polar residues" evidence="1">
    <location>
        <begin position="203"/>
        <end position="212"/>
    </location>
</feature>
<feature type="region of interest" description="Disordered" evidence="1">
    <location>
        <begin position="160"/>
        <end position="212"/>
    </location>
</feature>
<comment type="caution">
    <text evidence="3">The sequence shown here is derived from an EMBL/GenBank/DDBJ whole genome shotgun (WGS) entry which is preliminary data.</text>
</comment>
<evidence type="ECO:0000256" key="1">
    <source>
        <dbReference type="SAM" id="MobiDB-lite"/>
    </source>
</evidence>
<keyword evidence="4" id="KW-1185">Reference proteome</keyword>
<organism evidence="3 4">
    <name type="scientific">Forsythia ovata</name>
    <dbReference type="NCBI Taxonomy" id="205694"/>
    <lineage>
        <taxon>Eukaryota</taxon>
        <taxon>Viridiplantae</taxon>
        <taxon>Streptophyta</taxon>
        <taxon>Embryophyta</taxon>
        <taxon>Tracheophyta</taxon>
        <taxon>Spermatophyta</taxon>
        <taxon>Magnoliopsida</taxon>
        <taxon>eudicotyledons</taxon>
        <taxon>Gunneridae</taxon>
        <taxon>Pentapetalae</taxon>
        <taxon>asterids</taxon>
        <taxon>lamiids</taxon>
        <taxon>Lamiales</taxon>
        <taxon>Oleaceae</taxon>
        <taxon>Forsythieae</taxon>
        <taxon>Forsythia</taxon>
    </lineage>
</organism>
<reference evidence="4" key="1">
    <citation type="submission" date="2024-07" db="EMBL/GenBank/DDBJ databases">
        <title>Two chromosome-level genome assemblies of Korean endemic species Abeliophyllum distichum and Forsythia ovata (Oleaceae).</title>
        <authorList>
            <person name="Jang H."/>
        </authorList>
    </citation>
    <scope>NUCLEOTIDE SEQUENCE [LARGE SCALE GENOMIC DNA]</scope>
</reference>
<keyword evidence="2" id="KW-0812">Transmembrane</keyword>